<dbReference type="PROSITE" id="PS00022">
    <property type="entry name" value="EGF_1"/>
    <property type="match status" value="1"/>
</dbReference>
<dbReference type="GO" id="GO:0005509">
    <property type="term" value="F:calcium ion binding"/>
    <property type="evidence" value="ECO:0007669"/>
    <property type="project" value="InterPro"/>
</dbReference>
<evidence type="ECO:0000256" key="5">
    <source>
        <dbReference type="ARBA" id="ARBA00023180"/>
    </source>
</evidence>
<sequence length="275" mass="30341">MCQCTLSKGDKNNCGISCFTESDFTIPSFNGSSYLQFPGFGKNALSFVEIKIVFKARASNGLLFYNGNRMDGSGDFLSINLVDGFVEFRFDLGTGPAILSALGTLHIFDVQTNNKKFYFLNISKQSCVTKRLFIRSLLPISVNEWHMLSVSRTGRKGILEVDGQPRVEDYSKGAFTQLYLPLNLFIGGVSDLKDVSQTSDISQSFVGCIQKVMINGRNLLLLEEALSGVNIADCPHPCASQPCFQGGRCEPKMEYYTCHCPMGFVGTKCELTKTN</sequence>
<evidence type="ECO:0000256" key="3">
    <source>
        <dbReference type="ARBA" id="ARBA00022737"/>
    </source>
</evidence>
<dbReference type="Pfam" id="PF00008">
    <property type="entry name" value="EGF"/>
    <property type="match status" value="1"/>
</dbReference>
<keyword evidence="10" id="KW-1185">Reference proteome</keyword>
<evidence type="ECO:0000313" key="9">
    <source>
        <dbReference type="EMBL" id="RWS26016.1"/>
    </source>
</evidence>
<dbReference type="Proteomes" id="UP000288716">
    <property type="component" value="Unassembled WGS sequence"/>
</dbReference>
<evidence type="ECO:0000256" key="1">
    <source>
        <dbReference type="ARBA" id="ARBA00022536"/>
    </source>
</evidence>
<dbReference type="GO" id="GO:0016020">
    <property type="term" value="C:membrane"/>
    <property type="evidence" value="ECO:0007669"/>
    <property type="project" value="UniProtKB-SubCell"/>
</dbReference>
<dbReference type="EMBL" id="NCKV01003146">
    <property type="protein sequence ID" value="RWS26016.1"/>
    <property type="molecule type" value="Genomic_DNA"/>
</dbReference>
<dbReference type="AlphaFoldDB" id="A0A443SES4"/>
<dbReference type="InterPro" id="IPR001881">
    <property type="entry name" value="EGF-like_Ca-bd_dom"/>
</dbReference>
<dbReference type="CDD" id="cd00054">
    <property type="entry name" value="EGF_CA"/>
    <property type="match status" value="1"/>
</dbReference>
<dbReference type="InterPro" id="IPR001791">
    <property type="entry name" value="Laminin_G"/>
</dbReference>
<dbReference type="Pfam" id="PF02210">
    <property type="entry name" value="Laminin_G_2"/>
    <property type="match status" value="1"/>
</dbReference>
<evidence type="ECO:0000256" key="2">
    <source>
        <dbReference type="ARBA" id="ARBA00022729"/>
    </source>
</evidence>
<feature type="domain" description="EGF-like" evidence="8">
    <location>
        <begin position="235"/>
        <end position="270"/>
    </location>
</feature>
<protein>
    <submittedName>
        <fullName evidence="9">Pikachurin-like protein</fullName>
    </submittedName>
</protein>
<dbReference type="PANTHER" id="PTHR15036">
    <property type="entry name" value="PIKACHURIN-LIKE PROTEIN"/>
    <property type="match status" value="1"/>
</dbReference>
<keyword evidence="2" id="KW-0732">Signal</keyword>
<dbReference type="InterPro" id="IPR050372">
    <property type="entry name" value="Neurexin-related_CASP"/>
</dbReference>
<name>A0A443SES4_9ACAR</name>
<evidence type="ECO:0000313" key="10">
    <source>
        <dbReference type="Proteomes" id="UP000288716"/>
    </source>
</evidence>
<gene>
    <name evidence="9" type="ORF">B4U80_03734</name>
</gene>
<dbReference type="InterPro" id="IPR013320">
    <property type="entry name" value="ConA-like_dom_sf"/>
</dbReference>
<keyword evidence="1 6" id="KW-0245">EGF-like domain</keyword>
<keyword evidence="4 6" id="KW-1015">Disulfide bond</keyword>
<dbReference type="SUPFAM" id="SSF57196">
    <property type="entry name" value="EGF/Laminin"/>
    <property type="match status" value="1"/>
</dbReference>
<dbReference type="PANTHER" id="PTHR15036:SF85">
    <property type="entry name" value="SP2353, ISOFORM A"/>
    <property type="match status" value="1"/>
</dbReference>
<evidence type="ECO:0000256" key="6">
    <source>
        <dbReference type="PROSITE-ProRule" id="PRU00076"/>
    </source>
</evidence>
<accession>A0A443SES4</accession>
<reference evidence="9 10" key="1">
    <citation type="journal article" date="2018" name="Gigascience">
        <title>Genomes of trombidid mites reveal novel predicted allergens and laterally-transferred genes associated with secondary metabolism.</title>
        <authorList>
            <person name="Dong X."/>
            <person name="Chaisiri K."/>
            <person name="Xia D."/>
            <person name="Armstrong S.D."/>
            <person name="Fang Y."/>
            <person name="Donnelly M.J."/>
            <person name="Kadowaki T."/>
            <person name="McGarry J.W."/>
            <person name="Darby A.C."/>
            <person name="Makepeace B.L."/>
        </authorList>
    </citation>
    <scope>NUCLEOTIDE SEQUENCE [LARGE SCALE GENOMIC DNA]</scope>
    <source>
        <strain evidence="9">UoL-UT</strain>
    </source>
</reference>
<dbReference type="SUPFAM" id="SSF49899">
    <property type="entry name" value="Concanavalin A-like lectins/glucanases"/>
    <property type="match status" value="1"/>
</dbReference>
<dbReference type="SMART" id="SM00282">
    <property type="entry name" value="LamG"/>
    <property type="match status" value="1"/>
</dbReference>
<dbReference type="PROSITE" id="PS01186">
    <property type="entry name" value="EGF_2"/>
    <property type="match status" value="1"/>
</dbReference>
<proteinExistence type="predicted"/>
<evidence type="ECO:0000256" key="4">
    <source>
        <dbReference type="ARBA" id="ARBA00023157"/>
    </source>
</evidence>
<dbReference type="InterPro" id="IPR000742">
    <property type="entry name" value="EGF"/>
</dbReference>
<evidence type="ECO:0000259" key="7">
    <source>
        <dbReference type="PROSITE" id="PS50025"/>
    </source>
</evidence>
<dbReference type="VEuPathDB" id="VectorBase:LDEU006023"/>
<dbReference type="GO" id="GO:0048056">
    <property type="term" value="P:R3/R4 cell differentiation"/>
    <property type="evidence" value="ECO:0007669"/>
    <property type="project" value="UniProtKB-ARBA"/>
</dbReference>
<dbReference type="PROSITE" id="PS50026">
    <property type="entry name" value="EGF_3"/>
    <property type="match status" value="1"/>
</dbReference>
<organism evidence="9 10">
    <name type="scientific">Leptotrombidium deliense</name>
    <dbReference type="NCBI Taxonomy" id="299467"/>
    <lineage>
        <taxon>Eukaryota</taxon>
        <taxon>Metazoa</taxon>
        <taxon>Ecdysozoa</taxon>
        <taxon>Arthropoda</taxon>
        <taxon>Chelicerata</taxon>
        <taxon>Arachnida</taxon>
        <taxon>Acari</taxon>
        <taxon>Acariformes</taxon>
        <taxon>Trombidiformes</taxon>
        <taxon>Prostigmata</taxon>
        <taxon>Anystina</taxon>
        <taxon>Parasitengona</taxon>
        <taxon>Trombiculoidea</taxon>
        <taxon>Trombiculidae</taxon>
        <taxon>Leptotrombidium</taxon>
    </lineage>
</organism>
<comment type="caution">
    <text evidence="6">Lacks conserved residue(s) required for the propagation of feature annotation.</text>
</comment>
<dbReference type="OrthoDB" id="6515763at2759"/>
<dbReference type="GO" id="GO:0050769">
    <property type="term" value="P:positive regulation of neurogenesis"/>
    <property type="evidence" value="ECO:0007669"/>
    <property type="project" value="UniProtKB-ARBA"/>
</dbReference>
<dbReference type="FunFam" id="2.10.25.10:FF:000012">
    <property type="entry name" value="Delta-like protein"/>
    <property type="match status" value="1"/>
</dbReference>
<dbReference type="SMART" id="SM00181">
    <property type="entry name" value="EGF"/>
    <property type="match status" value="1"/>
</dbReference>
<dbReference type="Gene3D" id="2.10.25.10">
    <property type="entry name" value="Laminin"/>
    <property type="match status" value="1"/>
</dbReference>
<dbReference type="STRING" id="299467.A0A443SES4"/>
<comment type="caution">
    <text evidence="9">The sequence shown here is derived from an EMBL/GenBank/DDBJ whole genome shotgun (WGS) entry which is preliminary data.</text>
</comment>
<dbReference type="SMART" id="SM00179">
    <property type="entry name" value="EGF_CA"/>
    <property type="match status" value="1"/>
</dbReference>
<dbReference type="GO" id="GO:0016318">
    <property type="term" value="P:ommatidial rotation"/>
    <property type="evidence" value="ECO:0007669"/>
    <property type="project" value="UniProtKB-ARBA"/>
</dbReference>
<evidence type="ECO:0000259" key="8">
    <source>
        <dbReference type="PROSITE" id="PS50026"/>
    </source>
</evidence>
<dbReference type="Gene3D" id="2.60.120.200">
    <property type="match status" value="1"/>
</dbReference>
<feature type="disulfide bond" evidence="6">
    <location>
        <begin position="260"/>
        <end position="269"/>
    </location>
</feature>
<dbReference type="PROSITE" id="PS50025">
    <property type="entry name" value="LAM_G_DOMAIN"/>
    <property type="match status" value="1"/>
</dbReference>
<feature type="domain" description="Laminin G" evidence="7">
    <location>
        <begin position="24"/>
        <end position="238"/>
    </location>
</feature>
<keyword evidence="3" id="KW-0677">Repeat</keyword>
<keyword evidence="5" id="KW-0325">Glycoprotein</keyword>
<dbReference type="CDD" id="cd00110">
    <property type="entry name" value="LamG"/>
    <property type="match status" value="1"/>
</dbReference>